<dbReference type="InterPro" id="IPR013106">
    <property type="entry name" value="Ig_V-set"/>
</dbReference>
<evidence type="ECO:0000313" key="3">
    <source>
        <dbReference type="Ensembl" id="ENSVKKP00000028268.1"/>
    </source>
</evidence>
<dbReference type="Pfam" id="PF13927">
    <property type="entry name" value="Ig_3"/>
    <property type="match status" value="1"/>
</dbReference>
<dbReference type="GO" id="GO:0005770">
    <property type="term" value="C:late endosome"/>
    <property type="evidence" value="ECO:0007669"/>
    <property type="project" value="TreeGrafter"/>
</dbReference>
<dbReference type="AlphaFoldDB" id="A0A8D2LWZ3"/>
<evidence type="ECO:0000313" key="4">
    <source>
        <dbReference type="Proteomes" id="UP000694545"/>
    </source>
</evidence>
<dbReference type="GO" id="GO:0046790">
    <property type="term" value="F:virion binding"/>
    <property type="evidence" value="ECO:0007669"/>
    <property type="project" value="TreeGrafter"/>
</dbReference>
<dbReference type="SMART" id="SM00408">
    <property type="entry name" value="IGc2"/>
    <property type="match status" value="1"/>
</dbReference>
<dbReference type="Proteomes" id="UP000694545">
    <property type="component" value="Unplaced"/>
</dbReference>
<dbReference type="SMART" id="SM00409">
    <property type="entry name" value="IG"/>
    <property type="match status" value="2"/>
</dbReference>
<dbReference type="InterPro" id="IPR013783">
    <property type="entry name" value="Ig-like_fold"/>
</dbReference>
<proteinExistence type="predicted"/>
<reference evidence="3" key="1">
    <citation type="submission" date="2025-08" db="UniProtKB">
        <authorList>
            <consortium name="Ensembl"/>
        </authorList>
    </citation>
    <scope>IDENTIFICATION</scope>
</reference>
<dbReference type="PROSITE" id="PS50835">
    <property type="entry name" value="IG_LIKE"/>
    <property type="match status" value="1"/>
</dbReference>
<dbReference type="PANTHER" id="PTHR47243:SF1">
    <property type="entry name" value="SIALOADHESIN"/>
    <property type="match status" value="1"/>
</dbReference>
<dbReference type="InterPro" id="IPR036179">
    <property type="entry name" value="Ig-like_dom_sf"/>
</dbReference>
<dbReference type="InterPro" id="IPR003598">
    <property type="entry name" value="Ig_sub2"/>
</dbReference>
<sequence length="350" mass="37737">ALLGTGVRPSPLSRSFPLCAAFLSFAGSASWGATYPGSLLSVRGSCAVIPCTFRFPSNVDSSAGITAIWYKEHAGQQITVYHSATPASADERFRARTELLGNPLQKNCSLLLRAVTTSDSGKYNFRFEVRNANSWTEKRTVQLTVTGERPPAVASLGDLQEGVPATFNCSSPYVCPFATSSLQWTGYNAEASLVSEQVQLSTAGVLWRETLHTSFSWKEHNQKLSCELSVGTEKAVGDITVRVKHAPQGVAVSLNPPAQNIRVGDAASLVCNVNSSYPDVASYRWFKDGAASGNERVKSFPSVAREDYGQYRCEATNSVGRRGGRGLLHVPSAERQGERDVAGRGAEHRL</sequence>
<evidence type="ECO:0000256" key="1">
    <source>
        <dbReference type="SAM" id="MobiDB-lite"/>
    </source>
</evidence>
<dbReference type="InterPro" id="IPR007110">
    <property type="entry name" value="Ig-like_dom"/>
</dbReference>
<dbReference type="OMA" id="RVFCECH"/>
<organism evidence="3 4">
    <name type="scientific">Varanus komodoensis</name>
    <name type="common">Komodo dragon</name>
    <dbReference type="NCBI Taxonomy" id="61221"/>
    <lineage>
        <taxon>Eukaryota</taxon>
        <taxon>Metazoa</taxon>
        <taxon>Chordata</taxon>
        <taxon>Craniata</taxon>
        <taxon>Vertebrata</taxon>
        <taxon>Euteleostomi</taxon>
        <taxon>Lepidosauria</taxon>
        <taxon>Squamata</taxon>
        <taxon>Bifurcata</taxon>
        <taxon>Unidentata</taxon>
        <taxon>Episquamata</taxon>
        <taxon>Toxicofera</taxon>
        <taxon>Anguimorpha</taxon>
        <taxon>Paleoanguimorpha</taxon>
        <taxon>Varanoidea</taxon>
        <taxon>Varanidae</taxon>
        <taxon>Varanus</taxon>
    </lineage>
</organism>
<dbReference type="GO" id="GO:0075512">
    <property type="term" value="P:clathrin-dependent endocytosis of virus by host cell"/>
    <property type="evidence" value="ECO:0007669"/>
    <property type="project" value="TreeGrafter"/>
</dbReference>
<feature type="domain" description="Ig-like" evidence="2">
    <location>
        <begin position="247"/>
        <end position="318"/>
    </location>
</feature>
<dbReference type="InterPro" id="IPR003599">
    <property type="entry name" value="Ig_sub"/>
</dbReference>
<feature type="region of interest" description="Disordered" evidence="1">
    <location>
        <begin position="324"/>
        <end position="350"/>
    </location>
</feature>
<dbReference type="PANTHER" id="PTHR47243">
    <property type="entry name" value="SIALOADHESIN"/>
    <property type="match status" value="1"/>
</dbReference>
<evidence type="ECO:0000259" key="2">
    <source>
        <dbReference type="PROSITE" id="PS50835"/>
    </source>
</evidence>
<feature type="compositionally biased region" description="Basic and acidic residues" evidence="1">
    <location>
        <begin position="335"/>
        <end position="350"/>
    </location>
</feature>
<protein>
    <recommendedName>
        <fullName evidence="2">Ig-like domain-containing protein</fullName>
    </recommendedName>
</protein>
<reference evidence="3" key="2">
    <citation type="submission" date="2025-09" db="UniProtKB">
        <authorList>
            <consortium name="Ensembl"/>
        </authorList>
    </citation>
    <scope>IDENTIFICATION</scope>
</reference>
<dbReference type="GO" id="GO:0005886">
    <property type="term" value="C:plasma membrane"/>
    <property type="evidence" value="ECO:0007669"/>
    <property type="project" value="TreeGrafter"/>
</dbReference>
<dbReference type="Pfam" id="PF07686">
    <property type="entry name" value="V-set"/>
    <property type="match status" value="1"/>
</dbReference>
<keyword evidence="4" id="KW-1185">Reference proteome</keyword>
<name>A0A8D2LWZ3_VARKO</name>
<dbReference type="Gene3D" id="2.60.40.10">
    <property type="entry name" value="Immunoglobulins"/>
    <property type="match status" value="3"/>
</dbReference>
<dbReference type="GO" id="GO:0005769">
    <property type="term" value="C:early endosome"/>
    <property type="evidence" value="ECO:0007669"/>
    <property type="project" value="TreeGrafter"/>
</dbReference>
<accession>A0A8D2LWZ3</accession>
<dbReference type="SUPFAM" id="SSF48726">
    <property type="entry name" value="Immunoglobulin"/>
    <property type="match status" value="3"/>
</dbReference>
<dbReference type="Ensembl" id="ENSVKKT00000028945.1">
    <property type="protein sequence ID" value="ENSVKKP00000028268.1"/>
    <property type="gene ID" value="ENSVKKG00000018298.1"/>
</dbReference>